<keyword evidence="3" id="KW-1185">Reference proteome</keyword>
<evidence type="ECO:0000256" key="1">
    <source>
        <dbReference type="SAM" id="MobiDB-lite"/>
    </source>
</evidence>
<reference evidence="2" key="1">
    <citation type="submission" date="2020-05" db="EMBL/GenBank/DDBJ databases">
        <title>WGS assembly of Panicum virgatum.</title>
        <authorList>
            <person name="Lovell J.T."/>
            <person name="Jenkins J."/>
            <person name="Shu S."/>
            <person name="Juenger T.E."/>
            <person name="Schmutz J."/>
        </authorList>
    </citation>
    <scope>NUCLEOTIDE SEQUENCE</scope>
    <source>
        <strain evidence="2">AP13</strain>
    </source>
</reference>
<feature type="region of interest" description="Disordered" evidence="1">
    <location>
        <begin position="1"/>
        <end position="32"/>
    </location>
</feature>
<dbReference type="EMBL" id="CM029039">
    <property type="protein sequence ID" value="KAG2645975.1"/>
    <property type="molecule type" value="Genomic_DNA"/>
</dbReference>
<evidence type="ECO:0000313" key="2">
    <source>
        <dbReference type="EMBL" id="KAG2645975.1"/>
    </source>
</evidence>
<dbReference type="Proteomes" id="UP000823388">
    <property type="component" value="Chromosome 2K"/>
</dbReference>
<name>A0A8T0WF67_PANVG</name>
<accession>A0A8T0WF67</accession>
<sequence length="76" mass="7827">MWGATLELTGLGAGKGTASPPSTSPPNSPPSGLLAPPILVVVLADGPAAPAAVEVGKDCWPWVKRMENHRLHSHLL</sequence>
<evidence type="ECO:0000313" key="3">
    <source>
        <dbReference type="Proteomes" id="UP000823388"/>
    </source>
</evidence>
<comment type="caution">
    <text evidence="2">The sequence shown here is derived from an EMBL/GenBank/DDBJ whole genome shotgun (WGS) entry which is preliminary data.</text>
</comment>
<dbReference type="AlphaFoldDB" id="A0A8T0WF67"/>
<protein>
    <submittedName>
        <fullName evidence="2">Uncharacterized protein</fullName>
    </submittedName>
</protein>
<feature type="compositionally biased region" description="Low complexity" evidence="1">
    <location>
        <begin position="1"/>
        <end position="21"/>
    </location>
</feature>
<gene>
    <name evidence="2" type="ORF">PVAP13_2KG479015</name>
</gene>
<proteinExistence type="predicted"/>
<organism evidence="2 3">
    <name type="scientific">Panicum virgatum</name>
    <name type="common">Blackwell switchgrass</name>
    <dbReference type="NCBI Taxonomy" id="38727"/>
    <lineage>
        <taxon>Eukaryota</taxon>
        <taxon>Viridiplantae</taxon>
        <taxon>Streptophyta</taxon>
        <taxon>Embryophyta</taxon>
        <taxon>Tracheophyta</taxon>
        <taxon>Spermatophyta</taxon>
        <taxon>Magnoliopsida</taxon>
        <taxon>Liliopsida</taxon>
        <taxon>Poales</taxon>
        <taxon>Poaceae</taxon>
        <taxon>PACMAD clade</taxon>
        <taxon>Panicoideae</taxon>
        <taxon>Panicodae</taxon>
        <taxon>Paniceae</taxon>
        <taxon>Panicinae</taxon>
        <taxon>Panicum</taxon>
        <taxon>Panicum sect. Hiantes</taxon>
    </lineage>
</organism>